<name>A0A9P5Z477_9AGAR</name>
<dbReference type="Proteomes" id="UP000807469">
    <property type="component" value="Unassembled WGS sequence"/>
</dbReference>
<proteinExistence type="predicted"/>
<reference evidence="2" key="1">
    <citation type="submission" date="2020-11" db="EMBL/GenBank/DDBJ databases">
        <authorList>
            <consortium name="DOE Joint Genome Institute"/>
            <person name="Ahrendt S."/>
            <person name="Riley R."/>
            <person name="Andreopoulos W."/>
            <person name="Labutti K."/>
            <person name="Pangilinan J."/>
            <person name="Ruiz-Duenas F.J."/>
            <person name="Barrasa J.M."/>
            <person name="Sanchez-Garcia M."/>
            <person name="Camarero S."/>
            <person name="Miyauchi S."/>
            <person name="Serrano A."/>
            <person name="Linde D."/>
            <person name="Babiker R."/>
            <person name="Drula E."/>
            <person name="Ayuso-Fernandez I."/>
            <person name="Pacheco R."/>
            <person name="Padilla G."/>
            <person name="Ferreira P."/>
            <person name="Barriuso J."/>
            <person name="Kellner H."/>
            <person name="Castanera R."/>
            <person name="Alfaro M."/>
            <person name="Ramirez L."/>
            <person name="Pisabarro A.G."/>
            <person name="Kuo A."/>
            <person name="Tritt A."/>
            <person name="Lipzen A."/>
            <person name="He G."/>
            <person name="Yan M."/>
            <person name="Ng V."/>
            <person name="Cullen D."/>
            <person name="Martin F."/>
            <person name="Rosso M.-N."/>
            <person name="Henrissat B."/>
            <person name="Hibbett D."/>
            <person name="Martinez A.T."/>
            <person name="Grigoriev I.V."/>
        </authorList>
    </citation>
    <scope>NUCLEOTIDE SEQUENCE</scope>
    <source>
        <strain evidence="2">CIRM-BRFM 674</strain>
    </source>
</reference>
<dbReference type="AlphaFoldDB" id="A0A9P5Z477"/>
<gene>
    <name evidence="2" type="ORF">BDN70DRAFT_658708</name>
</gene>
<organism evidence="2 3">
    <name type="scientific">Pholiota conissans</name>
    <dbReference type="NCBI Taxonomy" id="109636"/>
    <lineage>
        <taxon>Eukaryota</taxon>
        <taxon>Fungi</taxon>
        <taxon>Dikarya</taxon>
        <taxon>Basidiomycota</taxon>
        <taxon>Agaricomycotina</taxon>
        <taxon>Agaricomycetes</taxon>
        <taxon>Agaricomycetidae</taxon>
        <taxon>Agaricales</taxon>
        <taxon>Agaricineae</taxon>
        <taxon>Strophariaceae</taxon>
        <taxon>Pholiota</taxon>
    </lineage>
</organism>
<sequence length="149" mass="16471">MFKSSPIWTLLIPLFLFVIGALAGPCMPCQNPNKRSTPWDHRFSVRGLHTPKITTPTSGTVWTKDSDALVTWDNHNMTSSDAKGTLFLGYLENGKDDQHLDVDRPLAKDFPLSTGFVTFQCPEVASRNDYIVVLLSGSGSRSSPFTIKP</sequence>
<keyword evidence="1" id="KW-0732">Signal</keyword>
<accession>A0A9P5Z477</accession>
<evidence type="ECO:0000256" key="1">
    <source>
        <dbReference type="SAM" id="SignalP"/>
    </source>
</evidence>
<evidence type="ECO:0000313" key="2">
    <source>
        <dbReference type="EMBL" id="KAF9479940.1"/>
    </source>
</evidence>
<protein>
    <submittedName>
        <fullName evidence="2">Uncharacterized protein</fullName>
    </submittedName>
</protein>
<keyword evidence="3" id="KW-1185">Reference proteome</keyword>
<feature type="signal peptide" evidence="1">
    <location>
        <begin position="1"/>
        <end position="23"/>
    </location>
</feature>
<dbReference type="OrthoDB" id="2339190at2759"/>
<feature type="chain" id="PRO_5040515086" evidence="1">
    <location>
        <begin position="24"/>
        <end position="149"/>
    </location>
</feature>
<comment type="caution">
    <text evidence="2">The sequence shown here is derived from an EMBL/GenBank/DDBJ whole genome shotgun (WGS) entry which is preliminary data.</text>
</comment>
<evidence type="ECO:0000313" key="3">
    <source>
        <dbReference type="Proteomes" id="UP000807469"/>
    </source>
</evidence>
<dbReference type="EMBL" id="MU155203">
    <property type="protein sequence ID" value="KAF9479940.1"/>
    <property type="molecule type" value="Genomic_DNA"/>
</dbReference>